<feature type="region of interest" description="Disordered" evidence="1">
    <location>
        <begin position="53"/>
        <end position="72"/>
    </location>
</feature>
<comment type="caution">
    <text evidence="2">The sequence shown here is derived from an EMBL/GenBank/DDBJ whole genome shotgun (WGS) entry which is preliminary data.</text>
</comment>
<dbReference type="AlphaFoldDB" id="A0A9Q1QZ58"/>
<dbReference type="EMBL" id="JAJAGQ010000019">
    <property type="protein sequence ID" value="KAJ8533776.1"/>
    <property type="molecule type" value="Genomic_DNA"/>
</dbReference>
<name>A0A9Q1QZ58_9SOLA</name>
<sequence>MDKICQKKTLFAYNHSHHLYLIRLHFLLYTERISTIGSISPFKPCSKRISAGERALESDSIDNPADDTSDFDPDECSVNHGKWVFNSSIKPLYTEGLVRIFCNNILVLRMAEMIHIIFTGNGSLMIACCQC</sequence>
<reference evidence="3" key="1">
    <citation type="journal article" date="2023" name="Proc. Natl. Acad. Sci. U.S.A.">
        <title>Genomic and structural basis for evolution of tropane alkaloid biosynthesis.</title>
        <authorList>
            <person name="Wanga Y.-J."/>
            <person name="Taina T."/>
            <person name="Yua J.-Y."/>
            <person name="Lia J."/>
            <person name="Xua B."/>
            <person name="Chenc J."/>
            <person name="D'Auriad J.C."/>
            <person name="Huanga J.-P."/>
            <person name="Huanga S.-X."/>
        </authorList>
    </citation>
    <scope>NUCLEOTIDE SEQUENCE [LARGE SCALE GENOMIC DNA]</scope>
    <source>
        <strain evidence="3">cv. KIB-2019</strain>
    </source>
</reference>
<protein>
    <submittedName>
        <fullName evidence="2">Uncharacterized protein</fullName>
    </submittedName>
</protein>
<evidence type="ECO:0000256" key="1">
    <source>
        <dbReference type="SAM" id="MobiDB-lite"/>
    </source>
</evidence>
<evidence type="ECO:0000313" key="3">
    <source>
        <dbReference type="Proteomes" id="UP001152561"/>
    </source>
</evidence>
<evidence type="ECO:0000313" key="2">
    <source>
        <dbReference type="EMBL" id="KAJ8533776.1"/>
    </source>
</evidence>
<gene>
    <name evidence="2" type="ORF">K7X08_007100</name>
</gene>
<keyword evidence="3" id="KW-1185">Reference proteome</keyword>
<dbReference type="OrthoDB" id="630188at2759"/>
<proteinExistence type="predicted"/>
<accession>A0A9Q1QZ58</accession>
<dbReference type="Proteomes" id="UP001152561">
    <property type="component" value="Unassembled WGS sequence"/>
</dbReference>
<organism evidence="2 3">
    <name type="scientific">Anisodus acutangulus</name>
    <dbReference type="NCBI Taxonomy" id="402998"/>
    <lineage>
        <taxon>Eukaryota</taxon>
        <taxon>Viridiplantae</taxon>
        <taxon>Streptophyta</taxon>
        <taxon>Embryophyta</taxon>
        <taxon>Tracheophyta</taxon>
        <taxon>Spermatophyta</taxon>
        <taxon>Magnoliopsida</taxon>
        <taxon>eudicotyledons</taxon>
        <taxon>Gunneridae</taxon>
        <taxon>Pentapetalae</taxon>
        <taxon>asterids</taxon>
        <taxon>lamiids</taxon>
        <taxon>Solanales</taxon>
        <taxon>Solanaceae</taxon>
        <taxon>Solanoideae</taxon>
        <taxon>Hyoscyameae</taxon>
        <taxon>Anisodus</taxon>
    </lineage>
</organism>